<dbReference type="InterPro" id="IPR052743">
    <property type="entry name" value="Glutaminase_GtaA"/>
</dbReference>
<dbReference type="AlphaFoldDB" id="A0A9W9LLU5"/>
<feature type="chain" id="PRO_5040920687" description="Glutaminase GtaA" evidence="1">
    <location>
        <begin position="20"/>
        <end position="687"/>
    </location>
</feature>
<name>A0A9W9LLU5_9EURO</name>
<feature type="signal peptide" evidence="1">
    <location>
        <begin position="1"/>
        <end position="19"/>
    </location>
</feature>
<evidence type="ECO:0000256" key="1">
    <source>
        <dbReference type="SAM" id="SignalP"/>
    </source>
</evidence>
<feature type="domain" description="Glutaminase A central" evidence="2">
    <location>
        <begin position="339"/>
        <end position="682"/>
    </location>
</feature>
<proteinExistence type="predicted"/>
<feature type="domain" description="Glutaminase A N-terminal" evidence="3">
    <location>
        <begin position="103"/>
        <end position="334"/>
    </location>
</feature>
<organism evidence="4 5">
    <name type="scientific">Penicillium capsulatum</name>
    <dbReference type="NCBI Taxonomy" id="69766"/>
    <lineage>
        <taxon>Eukaryota</taxon>
        <taxon>Fungi</taxon>
        <taxon>Dikarya</taxon>
        <taxon>Ascomycota</taxon>
        <taxon>Pezizomycotina</taxon>
        <taxon>Eurotiomycetes</taxon>
        <taxon>Eurotiomycetidae</taxon>
        <taxon>Eurotiales</taxon>
        <taxon>Aspergillaceae</taxon>
        <taxon>Penicillium</taxon>
    </lineage>
</organism>
<dbReference type="OrthoDB" id="431715at2759"/>
<dbReference type="EMBL" id="JAPQKO010000005">
    <property type="protein sequence ID" value="KAJ5162199.1"/>
    <property type="molecule type" value="Genomic_DNA"/>
</dbReference>
<reference evidence="4" key="1">
    <citation type="submission" date="2022-11" db="EMBL/GenBank/DDBJ databases">
        <authorList>
            <person name="Petersen C."/>
        </authorList>
    </citation>
    <scope>NUCLEOTIDE SEQUENCE</scope>
    <source>
        <strain evidence="4">IBT 21917</strain>
    </source>
</reference>
<protein>
    <recommendedName>
        <fullName evidence="6">Glutaminase GtaA</fullName>
    </recommendedName>
</protein>
<dbReference type="Pfam" id="PF16335">
    <property type="entry name" value="GtaA_6_Hairpin"/>
    <property type="match status" value="1"/>
</dbReference>
<evidence type="ECO:0000313" key="4">
    <source>
        <dbReference type="EMBL" id="KAJ5162199.1"/>
    </source>
</evidence>
<evidence type="ECO:0008006" key="6">
    <source>
        <dbReference type="Google" id="ProtNLM"/>
    </source>
</evidence>
<sequence length="687" mass="75931">MQLSRLGLLVTSLVASVGAQSTFTPARPPALPLAVKSPYLSTWLSAGKDGGNGGYLAGQWPVFWQNQVTGWTGQVRVDGESYTWMGLPGTRTVNQTAFEYTSTKSIFTMNVEGLVEMNITFLSPITPKDFKRQSLIFSYLNVEVSSLDGRDHDVQVYADISAEWASGDRKAVVEWDYDTHDGVAYHKVHRQTQQAFSQVNEQAEWGYWYWATDAHDGMTYQSGADTDVRGQFSKNGKLTNDRDTKFRAISKEWPVFGFASDLGTVKSSPVSTLFSIGLAQDDAIQFEGSSSYGNVPSLWKSYFESEVSALSFFHKDFSESSRLSSAFDSQVAKDSAAISQDYLTLTSLSARQAFGASQLCGTEDKTYLFLKEISSDGNMNTVDVIFPAYPIFLYSNPELLRLVLDPLYENQEAGKYPNAYAMHDLGSSYPNATGHSDGKDEAMPLEECGNMVIMTLAYAMKTDNNDYLHAHYDLLKKWTGYLVEDALYPANQISTDDFAGSLANQTNLALKGMIGIQAMAVIANETGHGSDAANYSSIAHDYITKWQDLAINKKANPPHTTLSYGDEKSHGLLYNLFADAQLNLGLVPQSVYQMQSEFYPTVANKYGVPLDTRHAYTKSDWECFTAAIASTETRDKIIKKVATWVNETPTNRALTDLYDTNNGDYPQNTFVARPVVGGAFAPLLVPQ</sequence>
<dbReference type="PANTHER" id="PTHR31987">
    <property type="entry name" value="GLUTAMINASE A-RELATED"/>
    <property type="match status" value="1"/>
</dbReference>
<keyword evidence="1" id="KW-0732">Signal</keyword>
<keyword evidence="5" id="KW-1185">Reference proteome</keyword>
<dbReference type="InterPro" id="IPR033433">
    <property type="entry name" value="GtaA_N"/>
</dbReference>
<dbReference type="Pfam" id="PF17168">
    <property type="entry name" value="DUF5127"/>
    <property type="match status" value="1"/>
</dbReference>
<dbReference type="InterPro" id="IPR008928">
    <property type="entry name" value="6-hairpin_glycosidase_sf"/>
</dbReference>
<dbReference type="Proteomes" id="UP001146351">
    <property type="component" value="Unassembled WGS sequence"/>
</dbReference>
<gene>
    <name evidence="4" type="ORF">N7492_007591</name>
</gene>
<evidence type="ECO:0000313" key="5">
    <source>
        <dbReference type="Proteomes" id="UP001146351"/>
    </source>
</evidence>
<dbReference type="SUPFAM" id="SSF48208">
    <property type="entry name" value="Six-hairpin glycosidases"/>
    <property type="match status" value="1"/>
</dbReference>
<dbReference type="InterPro" id="IPR032514">
    <property type="entry name" value="GtaA_central"/>
</dbReference>
<dbReference type="GO" id="GO:0005975">
    <property type="term" value="P:carbohydrate metabolic process"/>
    <property type="evidence" value="ECO:0007669"/>
    <property type="project" value="InterPro"/>
</dbReference>
<reference evidence="4" key="2">
    <citation type="journal article" date="2023" name="IMA Fungus">
        <title>Comparative genomic study of the Penicillium genus elucidates a diverse pangenome and 15 lateral gene transfer events.</title>
        <authorList>
            <person name="Petersen C."/>
            <person name="Sorensen T."/>
            <person name="Nielsen M.R."/>
            <person name="Sondergaard T.E."/>
            <person name="Sorensen J.L."/>
            <person name="Fitzpatrick D.A."/>
            <person name="Frisvad J.C."/>
            <person name="Nielsen K.L."/>
        </authorList>
    </citation>
    <scope>NUCLEOTIDE SEQUENCE</scope>
    <source>
        <strain evidence="4">IBT 21917</strain>
    </source>
</reference>
<comment type="caution">
    <text evidence="4">The sequence shown here is derived from an EMBL/GenBank/DDBJ whole genome shotgun (WGS) entry which is preliminary data.</text>
</comment>
<accession>A0A9W9LLU5</accession>
<evidence type="ECO:0000259" key="3">
    <source>
        <dbReference type="Pfam" id="PF17168"/>
    </source>
</evidence>
<dbReference type="PANTHER" id="PTHR31987:SF1">
    <property type="entry name" value="GLUTAMINASE A"/>
    <property type="match status" value="1"/>
</dbReference>
<evidence type="ECO:0000259" key="2">
    <source>
        <dbReference type="Pfam" id="PF16335"/>
    </source>
</evidence>